<organism evidence="1">
    <name type="scientific">Towan virus</name>
    <dbReference type="NCBI Taxonomy" id="1892900"/>
    <lineage>
        <taxon>Viruses</taxon>
    </lineage>
</organism>
<sequence>MSYRIIGYDSSTLKLPETREEWRFKLLDNPKHNLAKAVDETVAVQCGPVNLAHIPFAPRKDETNEENGIVKRLIHAQHLPKRRLVQEIRQFVKKEIIPYINPLPPGMTDEELRAKWNQDNSYSAKRRQRLQELAEQHKLKYNRPTKRIMNSKMFMKEEFYEEKKHARLIISRSDTFKGIVGPYIHAFDEELFHGHFSNNFVKGKDSKWKVARMKEIQSKYPLYMETDYSSFEGSQCVMIQDAVEKQVLRHFLKNYPKIWSYVESAFEDPEIEEIGQKRKEDYERKMSKKTRRNLSELLEDPDLQPSCKHADIFSKYHRLYLLGNRKSGEMWTSSGNGLLNLVIMKYLAHKKKISWDGIVEGDDGFFGVSARYIKSDDYSQLGFTIKLNYETDPNMLSFCGLRFSGTGKLVVDPENLNRVGWIAKKRYFHAKKKVKLALLKAKMMSLLAEAPACPISSVLAKSVIKKIRVKPNFGDQDWWYTQWLSKEKVDLTQEVDYRTRLDFSAMFGIPVSTQIEMENSFIEDCFSNFFLPISRGHSDWMASYEEGLVRDRAPAVIE</sequence>
<dbReference type="EMBL" id="KX160089">
    <property type="protein sequence ID" value="AOG30797.1"/>
    <property type="molecule type" value="Genomic_RNA"/>
</dbReference>
<protein>
    <submittedName>
        <fullName evidence="1">Gp2</fullName>
    </submittedName>
</protein>
<evidence type="ECO:0000313" key="1">
    <source>
        <dbReference type="EMBL" id="AOG30797.1"/>
    </source>
</evidence>
<accession>A0A1B3Q5V1</accession>
<reference evidence="1" key="1">
    <citation type="submission" date="2016-04" db="EMBL/GenBank/DDBJ databases">
        <authorList>
            <person name="Evans L.H."/>
            <person name="Alamgir A."/>
            <person name="Owens N."/>
            <person name="Weber N.D."/>
            <person name="Virtaneva K."/>
            <person name="Barbian K."/>
            <person name="Babar A."/>
            <person name="Rosenke K."/>
        </authorList>
    </citation>
    <scope>NUCLEOTIDE SEQUENCE</scope>
    <source>
        <strain evidence="1">WP1</strain>
    </source>
</reference>
<dbReference type="SUPFAM" id="SSF56672">
    <property type="entry name" value="DNA/RNA polymerases"/>
    <property type="match status" value="1"/>
</dbReference>
<dbReference type="InterPro" id="IPR043502">
    <property type="entry name" value="DNA/RNA_pol_sf"/>
</dbReference>
<proteinExistence type="predicted"/>
<name>A0A1B3Q5V1_9VIRU</name>